<dbReference type="EC" id="1.4.1.14" evidence="9"/>
<keyword evidence="2" id="KW-0479">Metal-binding</keyword>
<evidence type="ECO:0000259" key="8">
    <source>
        <dbReference type="PROSITE" id="PS51379"/>
    </source>
</evidence>
<dbReference type="PROSITE" id="PS51379">
    <property type="entry name" value="4FE4S_FER_2"/>
    <property type="match status" value="1"/>
</dbReference>
<dbReference type="EMBL" id="HF951689">
    <property type="protein sequence ID" value="CCW36478.1"/>
    <property type="molecule type" value="Genomic_DNA"/>
</dbReference>
<keyword evidence="5" id="KW-0411">Iron-sulfur</keyword>
<keyword evidence="1" id="KW-0028">Amino-acid biosynthesis</keyword>
<dbReference type="InterPro" id="IPR036188">
    <property type="entry name" value="FAD/NAD-bd_sf"/>
</dbReference>
<dbReference type="InterPro" id="IPR009051">
    <property type="entry name" value="Helical_ferredxn"/>
</dbReference>
<gene>
    <name evidence="9" type="ORF">CCALI_02688</name>
</gene>
<dbReference type="InterPro" id="IPR028261">
    <property type="entry name" value="DPD_II"/>
</dbReference>
<evidence type="ECO:0000313" key="9">
    <source>
        <dbReference type="EMBL" id="CCW36478.1"/>
    </source>
</evidence>
<dbReference type="Gene3D" id="1.10.1060.10">
    <property type="entry name" value="Alpha-helical ferredoxin"/>
    <property type="match status" value="1"/>
</dbReference>
<evidence type="ECO:0000256" key="3">
    <source>
        <dbReference type="ARBA" id="ARBA00023002"/>
    </source>
</evidence>
<proteinExistence type="predicted"/>
<comment type="pathway">
    <text evidence="7">Amino-acid biosynthesis.</text>
</comment>
<dbReference type="Proteomes" id="UP000014227">
    <property type="component" value="Chromosome I"/>
</dbReference>
<evidence type="ECO:0000256" key="1">
    <source>
        <dbReference type="ARBA" id="ARBA00022605"/>
    </source>
</evidence>
<keyword evidence="10" id="KW-1185">Reference proteome</keyword>
<dbReference type="InterPro" id="IPR006005">
    <property type="entry name" value="Glut_synth_ssu1"/>
</dbReference>
<evidence type="ECO:0000256" key="4">
    <source>
        <dbReference type="ARBA" id="ARBA00023004"/>
    </source>
</evidence>
<dbReference type="HOGENOM" id="CLU_000422_3_1_0"/>
<dbReference type="GO" id="GO:0016040">
    <property type="term" value="F:glutamate synthase (NADH) activity"/>
    <property type="evidence" value="ECO:0007669"/>
    <property type="project" value="UniProtKB-EC"/>
</dbReference>
<evidence type="ECO:0000256" key="7">
    <source>
        <dbReference type="ARBA" id="ARBA00029440"/>
    </source>
</evidence>
<dbReference type="SUPFAM" id="SSF46548">
    <property type="entry name" value="alpha-helical ferredoxin"/>
    <property type="match status" value="1"/>
</dbReference>
<dbReference type="InterPro" id="IPR051394">
    <property type="entry name" value="Glutamate_Synthase"/>
</dbReference>
<protein>
    <submittedName>
        <fullName evidence="9">Glutamate synthase (NADH) small subunit</fullName>
        <ecNumber evidence="9">1.4.1.13</ecNumber>
        <ecNumber evidence="9">1.4.1.14</ecNumber>
    </submittedName>
</protein>
<sequence length="488" mass="54488">MADPKGFLKYQRELPPRRPVEERKKDWCEFYLEFPREKLQRQAARCMDCGIPFCHQGCPLGNIIPDWNDLTYRGRWREALAELHATNNFPEFTGKLCPAPCEAACVLGINQEPVTIRRIEESLALMGWDEGWIKPEPPTKRTGRKVAIVGSGPAGLACAQQLNRAGHTVTVFERSDRIGGLLRYGIPDFKLEKWVLDRRLQQMEEEGVIFRPNVNVGVDISGEELRRDFDAIVLAGGCTVPRDLNVPGRELEGIYFAMEFLPQQNRRVAGIWPEDKPQITAAGKRVAILGGGDTGADCLGTVHRQGAIEVYQFEIMPKPPSSRDETMPWPRYPMILRTSAAHEEGGIREWCVSTKAFSGENGKVKKLHAVRVQWSQPDAEGRRLMEEIPGSEFELEVDLVLLALGFLHPEHGGILAQLGVELDQRGNVKTDSNYATSVPGVFACGDMRRGQSLIVWAIAEGREAARGVDLYLMGHSDLPLTRATPLCV</sequence>
<dbReference type="NCBIfam" id="TIGR01317">
    <property type="entry name" value="GOGAT_sm_gam"/>
    <property type="match status" value="1"/>
</dbReference>
<dbReference type="PANTHER" id="PTHR43100:SF1">
    <property type="entry name" value="GLUTAMATE SYNTHASE [NADPH] SMALL CHAIN"/>
    <property type="match status" value="1"/>
</dbReference>
<dbReference type="GO" id="GO:0046872">
    <property type="term" value="F:metal ion binding"/>
    <property type="evidence" value="ECO:0007669"/>
    <property type="project" value="UniProtKB-KW"/>
</dbReference>
<evidence type="ECO:0000313" key="10">
    <source>
        <dbReference type="Proteomes" id="UP000014227"/>
    </source>
</evidence>
<dbReference type="Pfam" id="PF07992">
    <property type="entry name" value="Pyr_redox_2"/>
    <property type="match status" value="1"/>
</dbReference>
<dbReference type="SUPFAM" id="SSF51971">
    <property type="entry name" value="Nucleotide-binding domain"/>
    <property type="match status" value="2"/>
</dbReference>
<dbReference type="FunFam" id="3.50.50.60:FF:000124">
    <property type="entry name" value="Glutamate synthase small subunit"/>
    <property type="match status" value="1"/>
</dbReference>
<accession>S0EXR2</accession>
<dbReference type="PRINTS" id="PR00419">
    <property type="entry name" value="ADXRDTASE"/>
</dbReference>
<organism evidence="9 10">
    <name type="scientific">Chthonomonas calidirosea (strain DSM 23976 / ICMP 18418 / T49)</name>
    <dbReference type="NCBI Taxonomy" id="1303518"/>
    <lineage>
        <taxon>Bacteria</taxon>
        <taxon>Bacillati</taxon>
        <taxon>Armatimonadota</taxon>
        <taxon>Chthonomonadia</taxon>
        <taxon>Chthonomonadales</taxon>
        <taxon>Chthonomonadaceae</taxon>
        <taxon>Chthonomonas</taxon>
    </lineage>
</organism>
<name>S0EXR2_CHTCT</name>
<feature type="domain" description="4Fe-4S ferredoxin-type" evidence="8">
    <location>
        <begin position="37"/>
        <end position="68"/>
    </location>
</feature>
<reference evidence="10" key="1">
    <citation type="submission" date="2013-03" db="EMBL/GenBank/DDBJ databases">
        <title>Genome sequence of Chthonomonas calidirosea, the first sequenced genome from the Armatimonadetes phylum (formally candidate division OP10).</title>
        <authorList>
            <person name="Lee K.C.Y."/>
            <person name="Morgan X.C."/>
            <person name="Dunfield P.F."/>
            <person name="Tamas I."/>
            <person name="Houghton K.M."/>
            <person name="Vyssotski M."/>
            <person name="Ryan J.L.J."/>
            <person name="Lagutin K."/>
            <person name="McDonald I.R."/>
            <person name="Stott M.B."/>
        </authorList>
    </citation>
    <scope>NUCLEOTIDE SEQUENCE [LARGE SCALE GENOMIC DNA]</scope>
    <source>
        <strain evidence="10">DSM 23976 / ICMP 18418 / T49</strain>
    </source>
</reference>
<evidence type="ECO:0000256" key="6">
    <source>
        <dbReference type="ARBA" id="ARBA00023164"/>
    </source>
</evidence>
<dbReference type="GO" id="GO:0006537">
    <property type="term" value="P:glutamate biosynthetic process"/>
    <property type="evidence" value="ECO:0007669"/>
    <property type="project" value="UniProtKB-KW"/>
</dbReference>
<dbReference type="PATRIC" id="fig|1303518.3.peg.2790"/>
<dbReference type="PANTHER" id="PTHR43100">
    <property type="entry name" value="GLUTAMATE SYNTHASE [NADPH] SMALL CHAIN"/>
    <property type="match status" value="1"/>
</dbReference>
<dbReference type="GO" id="GO:0016639">
    <property type="term" value="F:oxidoreductase activity, acting on the CH-NH2 group of donors, NAD or NADP as acceptor"/>
    <property type="evidence" value="ECO:0007669"/>
    <property type="project" value="InterPro"/>
</dbReference>
<dbReference type="Pfam" id="PF14691">
    <property type="entry name" value="Fer4_20"/>
    <property type="match status" value="1"/>
</dbReference>
<dbReference type="GO" id="GO:0051536">
    <property type="term" value="F:iron-sulfur cluster binding"/>
    <property type="evidence" value="ECO:0007669"/>
    <property type="project" value="UniProtKB-KW"/>
</dbReference>
<dbReference type="Gene3D" id="3.40.50.720">
    <property type="entry name" value="NAD(P)-binding Rossmann-like Domain"/>
    <property type="match status" value="1"/>
</dbReference>
<dbReference type="InterPro" id="IPR023753">
    <property type="entry name" value="FAD/NAD-binding_dom"/>
</dbReference>
<dbReference type="InterPro" id="IPR017896">
    <property type="entry name" value="4Fe4S_Fe-S-bd"/>
</dbReference>
<keyword evidence="6" id="KW-0314">Glutamate biosynthesis</keyword>
<keyword evidence="4" id="KW-0408">Iron</keyword>
<keyword evidence="3 9" id="KW-0560">Oxidoreductase</keyword>
<evidence type="ECO:0000256" key="5">
    <source>
        <dbReference type="ARBA" id="ARBA00023014"/>
    </source>
</evidence>
<dbReference type="GO" id="GO:0004355">
    <property type="term" value="F:glutamate synthase (NADPH) activity"/>
    <property type="evidence" value="ECO:0007669"/>
    <property type="project" value="UniProtKB-EC"/>
</dbReference>
<dbReference type="Gene3D" id="3.50.50.60">
    <property type="entry name" value="FAD/NAD(P)-binding domain"/>
    <property type="match status" value="1"/>
</dbReference>
<dbReference type="EC" id="1.4.1.13" evidence="9"/>
<dbReference type="OrthoDB" id="9803192at2"/>
<evidence type="ECO:0000256" key="2">
    <source>
        <dbReference type="ARBA" id="ARBA00022723"/>
    </source>
</evidence>
<dbReference type="InParanoid" id="S0EXR2"/>
<dbReference type="eggNOG" id="COG0493">
    <property type="taxonomic scope" value="Bacteria"/>
</dbReference>
<dbReference type="KEGG" id="ccz:CCALI_02688"/>
<dbReference type="STRING" id="454171.CP488_01403"/>
<dbReference type="RefSeq" id="WP_016483987.1">
    <property type="nucleotide sequence ID" value="NC_021487.1"/>
</dbReference>
<dbReference type="FunCoup" id="S0EXR2">
    <property type="interactions" value="277"/>
</dbReference>
<dbReference type="AlphaFoldDB" id="S0EXR2"/>